<organism evidence="1 4">
    <name type="scientific">Pseudomonas delhiensis</name>
    <dbReference type="NCBI Taxonomy" id="366289"/>
    <lineage>
        <taxon>Bacteria</taxon>
        <taxon>Pseudomonadati</taxon>
        <taxon>Pseudomonadota</taxon>
        <taxon>Gammaproteobacteria</taxon>
        <taxon>Pseudomonadales</taxon>
        <taxon>Pseudomonadaceae</taxon>
        <taxon>Pseudomonas</taxon>
    </lineage>
</organism>
<evidence type="ECO:0000313" key="2">
    <source>
        <dbReference type="EMBL" id="SNT34126.1"/>
    </source>
</evidence>
<dbReference type="AlphaFoldDB" id="A0A239LUC7"/>
<dbReference type="Proteomes" id="UP000198309">
    <property type="component" value="Unassembled WGS sequence"/>
</dbReference>
<keyword evidence="3" id="KW-1185">Reference proteome</keyword>
<reference evidence="1 4" key="1">
    <citation type="submission" date="2016-10" db="EMBL/GenBank/DDBJ databases">
        <authorList>
            <person name="de Groot N.N."/>
        </authorList>
    </citation>
    <scope>NUCLEOTIDE SEQUENCE [LARGE SCALE GENOMIC DNA]</scope>
    <source>
        <strain evidence="1 4">CCM 7361</strain>
    </source>
</reference>
<name>A0A239LUC7_9PSED</name>
<evidence type="ECO:0000313" key="1">
    <source>
        <dbReference type="EMBL" id="SDI26301.1"/>
    </source>
</evidence>
<protein>
    <submittedName>
        <fullName evidence="1">Uncharacterized protein</fullName>
    </submittedName>
</protein>
<accession>A0A239LUC7</accession>
<evidence type="ECO:0000313" key="4">
    <source>
        <dbReference type="Proteomes" id="UP000199693"/>
    </source>
</evidence>
<sequence length="90" mass="10419">MRTLLSPAQQQAAVAEFLRRIPALAQEIKRSRLEENEDEQAYRLRKGWAELCIHARCMGMEPWLFAHLLIGTPAEQIERLKTSHNPLQPD</sequence>
<dbReference type="Proteomes" id="UP000199693">
    <property type="component" value="Unassembled WGS sequence"/>
</dbReference>
<gene>
    <name evidence="1" type="ORF">SAMN05216189_1003187</name>
    <name evidence="2" type="ORF">SAMN06295949_12230</name>
</gene>
<evidence type="ECO:0000313" key="3">
    <source>
        <dbReference type="Proteomes" id="UP000198309"/>
    </source>
</evidence>
<dbReference type="RefSeq" id="WP_089393164.1">
    <property type="nucleotide sequence ID" value="NZ_FNEC01000003.1"/>
</dbReference>
<reference evidence="2 3" key="2">
    <citation type="submission" date="2017-06" db="EMBL/GenBank/DDBJ databases">
        <authorList>
            <person name="Varghese N."/>
            <person name="Submissions S."/>
        </authorList>
    </citation>
    <scope>NUCLEOTIDE SEQUENCE [LARGE SCALE GENOMIC DNA]</scope>
    <source>
        <strain evidence="2 3">RLD-1</strain>
    </source>
</reference>
<proteinExistence type="predicted"/>
<dbReference type="EMBL" id="FNEC01000003">
    <property type="protein sequence ID" value="SDI26301.1"/>
    <property type="molecule type" value="Genomic_DNA"/>
</dbReference>
<dbReference type="EMBL" id="FZPC01000022">
    <property type="protein sequence ID" value="SNT34126.1"/>
    <property type="molecule type" value="Genomic_DNA"/>
</dbReference>